<organism evidence="2 3">
    <name type="scientific">Pendulispora albinea</name>
    <dbReference type="NCBI Taxonomy" id="2741071"/>
    <lineage>
        <taxon>Bacteria</taxon>
        <taxon>Pseudomonadati</taxon>
        <taxon>Myxococcota</taxon>
        <taxon>Myxococcia</taxon>
        <taxon>Myxococcales</taxon>
        <taxon>Sorangiineae</taxon>
        <taxon>Pendulisporaceae</taxon>
        <taxon>Pendulispora</taxon>
    </lineage>
</organism>
<dbReference type="EMBL" id="CP089984">
    <property type="protein sequence ID" value="WXB15132.1"/>
    <property type="molecule type" value="Genomic_DNA"/>
</dbReference>
<dbReference type="Pfam" id="PF12973">
    <property type="entry name" value="Cupin_7"/>
    <property type="match status" value="1"/>
</dbReference>
<sequence>MSNTTFRSHREQTFKTFSPGVHVCVLRRHGAASGEERTIEAGMTLLFRMDEGARAPHHEHPGGEETYLVSGKLRVGERVLLPGDYLWTAPGEAHDALAEEDSVFFVVLPDGLRFTGA</sequence>
<dbReference type="RefSeq" id="WP_394824757.1">
    <property type="nucleotide sequence ID" value="NZ_CP089984.1"/>
</dbReference>
<accession>A0ABZ2M1A5</accession>
<dbReference type="InterPro" id="IPR025979">
    <property type="entry name" value="ChrR-like_cupin_dom"/>
</dbReference>
<dbReference type="SUPFAM" id="SSF51182">
    <property type="entry name" value="RmlC-like cupins"/>
    <property type="match status" value="1"/>
</dbReference>
<protein>
    <submittedName>
        <fullName evidence="2">Cupin domain-containing protein</fullName>
    </submittedName>
</protein>
<evidence type="ECO:0000313" key="3">
    <source>
        <dbReference type="Proteomes" id="UP001370348"/>
    </source>
</evidence>
<keyword evidence="3" id="KW-1185">Reference proteome</keyword>
<dbReference type="Proteomes" id="UP001370348">
    <property type="component" value="Chromosome"/>
</dbReference>
<proteinExistence type="predicted"/>
<dbReference type="Gene3D" id="2.60.120.10">
    <property type="entry name" value="Jelly Rolls"/>
    <property type="match status" value="1"/>
</dbReference>
<gene>
    <name evidence="2" type="ORF">LZC94_45850</name>
</gene>
<reference evidence="2 3" key="1">
    <citation type="submission" date="2021-12" db="EMBL/GenBank/DDBJ databases">
        <title>Discovery of the Pendulisporaceae a myxobacterial family with distinct sporulation behavior and unique specialized metabolism.</title>
        <authorList>
            <person name="Garcia R."/>
            <person name="Popoff A."/>
            <person name="Bader C.D."/>
            <person name="Loehr J."/>
            <person name="Walesch S."/>
            <person name="Walt C."/>
            <person name="Boldt J."/>
            <person name="Bunk B."/>
            <person name="Haeckl F.J.F.P.J."/>
            <person name="Gunesch A.P."/>
            <person name="Birkelbach J."/>
            <person name="Nuebel U."/>
            <person name="Pietschmann T."/>
            <person name="Bach T."/>
            <person name="Mueller R."/>
        </authorList>
    </citation>
    <scope>NUCLEOTIDE SEQUENCE [LARGE SCALE GENOMIC DNA]</scope>
    <source>
        <strain evidence="2 3">MSr11954</strain>
    </source>
</reference>
<dbReference type="InterPro" id="IPR014710">
    <property type="entry name" value="RmlC-like_jellyroll"/>
</dbReference>
<name>A0ABZ2M1A5_9BACT</name>
<evidence type="ECO:0000313" key="2">
    <source>
        <dbReference type="EMBL" id="WXB15132.1"/>
    </source>
</evidence>
<evidence type="ECO:0000259" key="1">
    <source>
        <dbReference type="Pfam" id="PF12973"/>
    </source>
</evidence>
<dbReference type="InterPro" id="IPR011051">
    <property type="entry name" value="RmlC_Cupin_sf"/>
</dbReference>
<feature type="domain" description="ChrR-like cupin" evidence="1">
    <location>
        <begin position="11"/>
        <end position="106"/>
    </location>
</feature>